<evidence type="ECO:0000256" key="2">
    <source>
        <dbReference type="SAM" id="Phobius"/>
    </source>
</evidence>
<dbReference type="RefSeq" id="WP_013627588.1">
    <property type="nucleotide sequence ID" value="NC_015174.1"/>
</dbReference>
<dbReference type="Pfam" id="PF13180">
    <property type="entry name" value="PDZ_2"/>
    <property type="match status" value="1"/>
</dbReference>
<dbReference type="PROSITE" id="PS50106">
    <property type="entry name" value="PDZ"/>
    <property type="match status" value="1"/>
</dbReference>
<dbReference type="PANTHER" id="PTHR22939:SF129">
    <property type="entry name" value="SERINE PROTEASE HTRA2, MITOCHONDRIAL"/>
    <property type="match status" value="1"/>
</dbReference>
<proteinExistence type="inferred from homology"/>
<dbReference type="HOGENOM" id="CLU_1065111_0_0_0"/>
<evidence type="ECO:0000259" key="3">
    <source>
        <dbReference type="PROSITE" id="PS50106"/>
    </source>
</evidence>
<dbReference type="Proteomes" id="UP000006860">
    <property type="component" value="Chromosome"/>
</dbReference>
<dbReference type="GO" id="GO:0004252">
    <property type="term" value="F:serine-type endopeptidase activity"/>
    <property type="evidence" value="ECO:0007669"/>
    <property type="project" value="TreeGrafter"/>
</dbReference>
<name>F0SMN6_RUBBR</name>
<sequence>MNTSTDQTIHEEQEQRRRHRHRLGWLMVGGIALAVLLLLAGLMWPEWQRQAYFQELRTQGVGIIQVQPEVYLLSDLSDTLQDYVGVSLPLPRRPARLDFTQVPLDDETLLRFIDEPYLQDLRMAEAEVTSPALLEFAKQADGLRMLTVLNCDQISPDTAREIRSQRPDVMLEYRGTAYLGIQASDFEQGCVVYYVQPKSAAEEAGLSSGDIILEFDGVKVDSFAQLVELIARRNPGDEVVVKYRVANEIRERVTRLRGWTD</sequence>
<accession>F0SMN6</accession>
<evidence type="ECO:0000313" key="5">
    <source>
        <dbReference type="Proteomes" id="UP000006860"/>
    </source>
</evidence>
<dbReference type="EMBL" id="CP002546">
    <property type="protein sequence ID" value="ADY58855.1"/>
    <property type="molecule type" value="Genomic_DNA"/>
</dbReference>
<feature type="domain" description="PDZ" evidence="3">
    <location>
        <begin position="168"/>
        <end position="247"/>
    </location>
</feature>
<organism evidence="4 5">
    <name type="scientific">Rubinisphaera brasiliensis (strain ATCC 49424 / DSM 5305 / JCM 21570 / IAM 15109 / NBRC 103401 / IFAM 1448)</name>
    <name type="common">Planctomyces brasiliensis</name>
    <dbReference type="NCBI Taxonomy" id="756272"/>
    <lineage>
        <taxon>Bacteria</taxon>
        <taxon>Pseudomonadati</taxon>
        <taxon>Planctomycetota</taxon>
        <taxon>Planctomycetia</taxon>
        <taxon>Planctomycetales</taxon>
        <taxon>Planctomycetaceae</taxon>
        <taxon>Rubinisphaera</taxon>
    </lineage>
</organism>
<dbReference type="InterPro" id="IPR001478">
    <property type="entry name" value="PDZ"/>
</dbReference>
<dbReference type="Gene3D" id="2.30.42.10">
    <property type="match status" value="1"/>
</dbReference>
<protein>
    <submittedName>
        <fullName evidence="4">PDZ/DHR/GLGF domain protein</fullName>
    </submittedName>
</protein>
<evidence type="ECO:0000256" key="1">
    <source>
        <dbReference type="ARBA" id="ARBA00010541"/>
    </source>
</evidence>
<feature type="transmembrane region" description="Helical" evidence="2">
    <location>
        <begin position="23"/>
        <end position="44"/>
    </location>
</feature>
<dbReference type="KEGG" id="pbs:Plabr_1242"/>
<dbReference type="GO" id="GO:0006508">
    <property type="term" value="P:proteolysis"/>
    <property type="evidence" value="ECO:0007669"/>
    <property type="project" value="TreeGrafter"/>
</dbReference>
<dbReference type="OrthoDB" id="251597at2"/>
<gene>
    <name evidence="4" type="ordered locus">Plabr_1242</name>
</gene>
<dbReference type="SMART" id="SM00228">
    <property type="entry name" value="PDZ"/>
    <property type="match status" value="1"/>
</dbReference>
<dbReference type="PANTHER" id="PTHR22939">
    <property type="entry name" value="SERINE PROTEASE FAMILY S1C HTRA-RELATED"/>
    <property type="match status" value="1"/>
</dbReference>
<keyword evidence="2" id="KW-0472">Membrane</keyword>
<reference evidence="5" key="1">
    <citation type="submission" date="2011-02" db="EMBL/GenBank/DDBJ databases">
        <title>The complete genome of Planctomyces brasiliensis DSM 5305.</title>
        <authorList>
            <person name="Lucas S."/>
            <person name="Copeland A."/>
            <person name="Lapidus A."/>
            <person name="Bruce D."/>
            <person name="Goodwin L."/>
            <person name="Pitluck S."/>
            <person name="Kyrpides N."/>
            <person name="Mavromatis K."/>
            <person name="Pagani I."/>
            <person name="Ivanova N."/>
            <person name="Ovchinnikova G."/>
            <person name="Lu M."/>
            <person name="Detter J.C."/>
            <person name="Han C."/>
            <person name="Land M."/>
            <person name="Hauser L."/>
            <person name="Markowitz V."/>
            <person name="Cheng J.-F."/>
            <person name="Hugenholtz P."/>
            <person name="Woyke T."/>
            <person name="Wu D."/>
            <person name="Tindall B."/>
            <person name="Pomrenke H.G."/>
            <person name="Brambilla E."/>
            <person name="Klenk H.-P."/>
            <person name="Eisen J.A."/>
        </authorList>
    </citation>
    <scope>NUCLEOTIDE SEQUENCE [LARGE SCALE GENOMIC DNA]</scope>
    <source>
        <strain evidence="5">ATCC 49424 / DSM 5305 / JCM 21570 / NBRC 103401 / IFAM 1448</strain>
    </source>
</reference>
<evidence type="ECO:0000313" key="4">
    <source>
        <dbReference type="EMBL" id="ADY58855.1"/>
    </source>
</evidence>
<dbReference type="SUPFAM" id="SSF50156">
    <property type="entry name" value="PDZ domain-like"/>
    <property type="match status" value="1"/>
</dbReference>
<dbReference type="eggNOG" id="COG0265">
    <property type="taxonomic scope" value="Bacteria"/>
</dbReference>
<dbReference type="InterPro" id="IPR036034">
    <property type="entry name" value="PDZ_sf"/>
</dbReference>
<dbReference type="STRING" id="756272.Plabr_1242"/>
<comment type="similarity">
    <text evidence="1">Belongs to the peptidase S1C family.</text>
</comment>
<dbReference type="AlphaFoldDB" id="F0SMN6"/>
<keyword evidence="5" id="KW-1185">Reference proteome</keyword>
<keyword evidence="2" id="KW-0812">Transmembrane</keyword>
<keyword evidence="2" id="KW-1133">Transmembrane helix</keyword>